<proteinExistence type="predicted"/>
<evidence type="ECO:0000313" key="4">
    <source>
        <dbReference type="Proteomes" id="UP001466933"/>
    </source>
</evidence>
<reference evidence="3 4" key="1">
    <citation type="submission" date="2024-05" db="EMBL/GenBank/DDBJ databases">
        <title>Burkholderia sp. Nov. a novel bacteria isolated from rhizosphere soil of Camellia sinensis.</title>
        <authorList>
            <person name="Dong Y."/>
        </authorList>
    </citation>
    <scope>NUCLEOTIDE SEQUENCE [LARGE SCALE GENOMIC DNA]</scope>
    <source>
        <strain evidence="3 4">GS2Y</strain>
    </source>
</reference>
<dbReference type="EMBL" id="JBCPYA010000032">
    <property type="protein sequence ID" value="MEN2475789.1"/>
    <property type="molecule type" value="Genomic_DNA"/>
</dbReference>
<sequence>MRTDAHGATHVASRQRRARSQPSAASRGIRPFGDGGHEGVHQRLDARTGERSRMEMKPGRRRTVDKAGRLMRSSVRRERITAGIRAKVEHPFRLIKRQSGYAKVRYRGLRRNTGQLMTLFTLSDLWVACGKLTAIRV</sequence>
<comment type="caution">
    <text evidence="3">The sequence shown here is derived from an EMBL/GenBank/DDBJ whole genome shotgun (WGS) entry which is preliminary data.</text>
</comment>
<dbReference type="PANTHER" id="PTHR35604">
    <property type="entry name" value="TRANSPOSASE INSH FOR INSERTION SEQUENCE ELEMENT IS5A-RELATED"/>
    <property type="match status" value="1"/>
</dbReference>
<organism evidence="3 4">
    <name type="scientific">Burkholderia theae</name>
    <dbReference type="NCBI Taxonomy" id="3143496"/>
    <lineage>
        <taxon>Bacteria</taxon>
        <taxon>Pseudomonadati</taxon>
        <taxon>Pseudomonadota</taxon>
        <taxon>Betaproteobacteria</taxon>
        <taxon>Burkholderiales</taxon>
        <taxon>Burkholderiaceae</taxon>
        <taxon>Burkholderia</taxon>
    </lineage>
</organism>
<dbReference type="Pfam" id="PF01609">
    <property type="entry name" value="DDE_Tnp_1"/>
    <property type="match status" value="1"/>
</dbReference>
<protein>
    <submittedName>
        <fullName evidence="3">Transposase</fullName>
    </submittedName>
</protein>
<gene>
    <name evidence="3" type="ORF">VOI36_38465</name>
</gene>
<name>A0ABU9WUN7_9BURK</name>
<feature type="region of interest" description="Disordered" evidence="1">
    <location>
        <begin position="1"/>
        <end position="65"/>
    </location>
</feature>
<feature type="compositionally biased region" description="Basic and acidic residues" evidence="1">
    <location>
        <begin position="35"/>
        <end position="65"/>
    </location>
</feature>
<accession>A0ABU9WUN7</accession>
<dbReference type="PANTHER" id="PTHR35604:SF2">
    <property type="entry name" value="TRANSPOSASE INSH FOR INSERTION SEQUENCE ELEMENT IS5A-RELATED"/>
    <property type="match status" value="1"/>
</dbReference>
<evidence type="ECO:0000313" key="3">
    <source>
        <dbReference type="EMBL" id="MEN2475789.1"/>
    </source>
</evidence>
<dbReference type="InterPro" id="IPR002559">
    <property type="entry name" value="Transposase_11"/>
</dbReference>
<feature type="domain" description="Transposase IS4-like" evidence="2">
    <location>
        <begin position="27"/>
        <end position="122"/>
    </location>
</feature>
<evidence type="ECO:0000259" key="2">
    <source>
        <dbReference type="Pfam" id="PF01609"/>
    </source>
</evidence>
<dbReference type="Proteomes" id="UP001466933">
    <property type="component" value="Unassembled WGS sequence"/>
</dbReference>
<keyword evidence="4" id="KW-1185">Reference proteome</keyword>
<evidence type="ECO:0000256" key="1">
    <source>
        <dbReference type="SAM" id="MobiDB-lite"/>
    </source>
</evidence>